<reference evidence="1 2" key="1">
    <citation type="submission" date="2014-12" db="EMBL/GenBank/DDBJ databases">
        <title>The genome sequence of Methanohalophilus portucalensis strain FDF1.</title>
        <authorList>
            <person name="Lai M.-C."/>
            <person name="Lai S.-J."/>
        </authorList>
    </citation>
    <scope>NUCLEOTIDE SEQUENCE [LARGE SCALE GENOMIC DNA]</scope>
    <source>
        <strain evidence="1 2">FDF-1</strain>
    </source>
</reference>
<sequence length="30" mass="3482">MIQRLAKTTYNNVVVRTAFTSFLIGDDFFI</sequence>
<protein>
    <submittedName>
        <fullName evidence="1">Uncharacterized protein</fullName>
    </submittedName>
</protein>
<proteinExistence type="predicted"/>
<name>A0A1L9C4N2_9EURY</name>
<gene>
    <name evidence="1" type="ORF">MPF_0277</name>
</gene>
<dbReference type="AlphaFoldDB" id="A0A1L9C4N2"/>
<accession>A0A1L9C4N2</accession>
<comment type="caution">
    <text evidence="1">The sequence shown here is derived from an EMBL/GenBank/DDBJ whole genome shotgun (WGS) entry which is preliminary data.</text>
</comment>
<dbReference type="EMBL" id="JWTK01000002">
    <property type="protein sequence ID" value="OJH49489.1"/>
    <property type="molecule type" value="Genomic_DNA"/>
</dbReference>
<evidence type="ECO:0000313" key="2">
    <source>
        <dbReference type="Proteomes" id="UP000185713"/>
    </source>
</evidence>
<organism evidence="1 2">
    <name type="scientific">Methanohalophilus portucalensis FDF-1</name>
    <dbReference type="NCBI Taxonomy" id="523843"/>
    <lineage>
        <taxon>Archaea</taxon>
        <taxon>Methanobacteriati</taxon>
        <taxon>Methanobacteriota</taxon>
        <taxon>Stenosarchaea group</taxon>
        <taxon>Methanomicrobia</taxon>
        <taxon>Methanosarcinales</taxon>
        <taxon>Methanosarcinaceae</taxon>
        <taxon>Methanohalophilus</taxon>
    </lineage>
</organism>
<evidence type="ECO:0000313" key="1">
    <source>
        <dbReference type="EMBL" id="OJH49489.1"/>
    </source>
</evidence>
<dbReference type="Proteomes" id="UP000185713">
    <property type="component" value="Unassembled WGS sequence"/>
</dbReference>